<dbReference type="CDD" id="cd07341">
    <property type="entry name" value="M56_BlaR1_MecR1_like"/>
    <property type="match status" value="1"/>
</dbReference>
<gene>
    <name evidence="4" type="ORF">ICJ84_01690</name>
</gene>
<feature type="transmembrane region" description="Helical" evidence="1">
    <location>
        <begin position="96"/>
        <end position="114"/>
    </location>
</feature>
<feature type="transmembrane region" description="Helical" evidence="1">
    <location>
        <begin position="6"/>
        <end position="22"/>
    </location>
</feature>
<keyword evidence="5" id="KW-1185">Reference proteome</keyword>
<feature type="domain" description="TonB C-terminal" evidence="2">
    <location>
        <begin position="486"/>
        <end position="556"/>
    </location>
</feature>
<keyword evidence="1" id="KW-1133">Transmembrane helix</keyword>
<dbReference type="InterPro" id="IPR037682">
    <property type="entry name" value="TonB_C"/>
</dbReference>
<dbReference type="PANTHER" id="PTHR34978:SF3">
    <property type="entry name" value="SLR0241 PROTEIN"/>
    <property type="match status" value="1"/>
</dbReference>
<evidence type="ECO:0000313" key="4">
    <source>
        <dbReference type="EMBL" id="MBD0834139.1"/>
    </source>
</evidence>
<dbReference type="InterPro" id="IPR008756">
    <property type="entry name" value="Peptidase_M56"/>
</dbReference>
<dbReference type="Pfam" id="PF03544">
    <property type="entry name" value="TonB_C"/>
    <property type="match status" value="1"/>
</dbReference>
<dbReference type="SUPFAM" id="SSF74653">
    <property type="entry name" value="TolA/TonB C-terminal domain"/>
    <property type="match status" value="1"/>
</dbReference>
<evidence type="ECO:0000259" key="3">
    <source>
        <dbReference type="Pfam" id="PF05569"/>
    </source>
</evidence>
<dbReference type="GO" id="GO:0055085">
    <property type="term" value="P:transmembrane transport"/>
    <property type="evidence" value="ECO:0007669"/>
    <property type="project" value="InterPro"/>
</dbReference>
<keyword evidence="1" id="KW-0472">Membrane</keyword>
<sequence>MIHYVIQTIAFQLFFLLIYDVFLKRETFFNWNRMYLIGTMILSVLLPFVKLEVFKEVIPKEYVIQLPAVIIGEVSSDVVEGANQVNTTLASNPVSYVYLLFYLGLAIAIMTFGFKLFKILKLILNSPKTSSERLVIIKLINSNSAFSFFKYVFLGEFLKDDEKAIILSHEMVHVKQYHSLDLLFFEVLRVVFWFNPLVYMYQNRITELHEYLADAEAVKYQSKQQYYQSLLAQVFQTKSISFINPFFNQTLIKKRIVMLQKSKSKHIKLLKYAFLIPAVIAILVYTSCEKQGENYSEGTDLGEFSFTMELGTKTSQEDELKLNRLHEFLIQNNEYVGWADINKGSKEVKFSIHPIEDEVPSNFSKHAMIFGDDSYLIFTNGVPVYKLNEKGEFVGSSVSFISEVNIDSVLDKVLKNEVPVYRVNGSKVIEVRADEYHENIEVPFAHVEHAPVFPGCESLESNEERKNCMSQSIAKFVNENFNTDIANSLGLEGRQRINTIFKINEEGDVVDVRARAPHPGLEEEAKRVIQLLPKMQPGKQKGYVVTVPYSLPIVFQVADKE</sequence>
<evidence type="ECO:0000256" key="1">
    <source>
        <dbReference type="SAM" id="Phobius"/>
    </source>
</evidence>
<protein>
    <submittedName>
        <fullName evidence="4">Energy transducer TonB</fullName>
    </submittedName>
</protein>
<dbReference type="Pfam" id="PF05569">
    <property type="entry name" value="Peptidase_M56"/>
    <property type="match status" value="1"/>
</dbReference>
<reference evidence="4" key="1">
    <citation type="journal article" date="2013" name="Int. J. Syst. Evol. Microbiol.">
        <title>Aestuariibaculum suncheonense gen. nov., sp. nov., a marine bacterium of the family Flavobacteriaceae isolated from a tidal flat and emended descriptions of the genera Gaetbulibacter and Tamlana.</title>
        <authorList>
            <person name="Jeong S.H."/>
            <person name="Park M.S."/>
            <person name="Jin H.M."/>
            <person name="Lee K."/>
            <person name="Park W."/>
            <person name="Jeon C.O."/>
        </authorList>
    </citation>
    <scope>NUCLEOTIDE SEQUENCE</scope>
    <source>
        <strain evidence="4">SC17</strain>
    </source>
</reference>
<name>A0A8J6Q497_9FLAO</name>
<evidence type="ECO:0000259" key="2">
    <source>
        <dbReference type="Pfam" id="PF03544"/>
    </source>
</evidence>
<dbReference type="InterPro" id="IPR052173">
    <property type="entry name" value="Beta-lactam_resp_regulator"/>
</dbReference>
<proteinExistence type="predicted"/>
<accession>A0A8J6Q497</accession>
<dbReference type="AlphaFoldDB" id="A0A8J6Q497"/>
<dbReference type="PANTHER" id="PTHR34978">
    <property type="entry name" value="POSSIBLE SENSOR-TRANSDUCER PROTEIN BLAR"/>
    <property type="match status" value="1"/>
</dbReference>
<comment type="caution">
    <text evidence="4">The sequence shown here is derived from an EMBL/GenBank/DDBJ whole genome shotgun (WGS) entry which is preliminary data.</text>
</comment>
<dbReference type="Gene3D" id="3.30.1150.10">
    <property type="match status" value="1"/>
</dbReference>
<organism evidence="4 5">
    <name type="scientific">Aestuariibaculum suncheonense</name>
    <dbReference type="NCBI Taxonomy" id="1028745"/>
    <lineage>
        <taxon>Bacteria</taxon>
        <taxon>Pseudomonadati</taxon>
        <taxon>Bacteroidota</taxon>
        <taxon>Flavobacteriia</taxon>
        <taxon>Flavobacteriales</taxon>
        <taxon>Flavobacteriaceae</taxon>
    </lineage>
</organism>
<keyword evidence="1" id="KW-0812">Transmembrane</keyword>
<dbReference type="RefSeq" id="WP_188214628.1">
    <property type="nucleotide sequence ID" value="NZ_BAABGH010000004.1"/>
</dbReference>
<dbReference type="Proteomes" id="UP000602057">
    <property type="component" value="Unassembled WGS sequence"/>
</dbReference>
<evidence type="ECO:0000313" key="5">
    <source>
        <dbReference type="Proteomes" id="UP000602057"/>
    </source>
</evidence>
<dbReference type="EMBL" id="JACVXC010000001">
    <property type="protein sequence ID" value="MBD0834139.1"/>
    <property type="molecule type" value="Genomic_DNA"/>
</dbReference>
<feature type="domain" description="Peptidase M56" evidence="3">
    <location>
        <begin position="158"/>
        <end position="259"/>
    </location>
</feature>
<reference evidence="4" key="2">
    <citation type="submission" date="2020-09" db="EMBL/GenBank/DDBJ databases">
        <authorList>
            <person name="Wu Z."/>
        </authorList>
    </citation>
    <scope>NUCLEOTIDE SEQUENCE</scope>
    <source>
        <strain evidence="4">SC17</strain>
    </source>
</reference>